<feature type="compositionally biased region" description="Polar residues" evidence="1">
    <location>
        <begin position="155"/>
        <end position="176"/>
    </location>
</feature>
<dbReference type="AlphaFoldDB" id="A0A8H6S4Q0"/>
<dbReference type="Pfam" id="PF18885">
    <property type="entry name" value="DUF5648"/>
    <property type="match status" value="1"/>
</dbReference>
<name>A0A8H6S4Q0_9AGAR</name>
<dbReference type="EMBL" id="JACAZF010000013">
    <property type="protein sequence ID" value="KAF7291265.1"/>
    <property type="molecule type" value="Genomic_DNA"/>
</dbReference>
<dbReference type="RefSeq" id="XP_037214387.1">
    <property type="nucleotide sequence ID" value="XM_037369181.1"/>
</dbReference>
<feature type="domain" description="DUF5648" evidence="2">
    <location>
        <begin position="9"/>
        <end position="123"/>
    </location>
</feature>
<dbReference type="InterPro" id="IPR043708">
    <property type="entry name" value="DUF5648"/>
</dbReference>
<dbReference type="Proteomes" id="UP000636479">
    <property type="component" value="Unassembled WGS sequence"/>
</dbReference>
<dbReference type="GeneID" id="59351697"/>
<feature type="compositionally biased region" description="Low complexity" evidence="1">
    <location>
        <begin position="131"/>
        <end position="144"/>
    </location>
</feature>
<evidence type="ECO:0000259" key="2">
    <source>
        <dbReference type="Pfam" id="PF18885"/>
    </source>
</evidence>
<reference evidence="3" key="1">
    <citation type="submission" date="2020-05" db="EMBL/GenBank/DDBJ databases">
        <title>Mycena genomes resolve the evolution of fungal bioluminescence.</title>
        <authorList>
            <person name="Tsai I.J."/>
        </authorList>
    </citation>
    <scope>NUCLEOTIDE SEQUENCE</scope>
    <source>
        <strain evidence="3">171206Taipei</strain>
    </source>
</reference>
<evidence type="ECO:0000256" key="1">
    <source>
        <dbReference type="SAM" id="MobiDB-lite"/>
    </source>
</evidence>
<dbReference type="OrthoDB" id="9971254at2759"/>
<organism evidence="3 4">
    <name type="scientific">Mycena indigotica</name>
    <dbReference type="NCBI Taxonomy" id="2126181"/>
    <lineage>
        <taxon>Eukaryota</taxon>
        <taxon>Fungi</taxon>
        <taxon>Dikarya</taxon>
        <taxon>Basidiomycota</taxon>
        <taxon>Agaricomycotina</taxon>
        <taxon>Agaricomycetes</taxon>
        <taxon>Agaricomycetidae</taxon>
        <taxon>Agaricales</taxon>
        <taxon>Marasmiineae</taxon>
        <taxon>Mycenaceae</taxon>
        <taxon>Mycena</taxon>
    </lineage>
</organism>
<comment type="caution">
    <text evidence="3">The sequence shown here is derived from an EMBL/GenBank/DDBJ whole genome shotgun (WGS) entry which is preliminary data.</text>
</comment>
<evidence type="ECO:0000313" key="3">
    <source>
        <dbReference type="EMBL" id="KAF7291265.1"/>
    </source>
</evidence>
<gene>
    <name evidence="3" type="ORF">MIND_01270300</name>
</gene>
<accession>A0A8H6S4Q0</accession>
<proteinExistence type="predicted"/>
<evidence type="ECO:0000313" key="4">
    <source>
        <dbReference type="Proteomes" id="UP000636479"/>
    </source>
</evidence>
<sequence length="232" mass="24479">MGDTMDLPEVANNGYVQEGIRALVFTTQVAGSVRLRRLWSAGVGDHLYTADTVEAARTLTQSYVYEDTVTPLYVYPTAQCGSVPLHRLYIGGTVTDHFYTVDPAERDSAVSQGYTYEFIAGYVFPPDAQVKTTTQQKTEGGTSSVAPTKPAETISDPNANRSNSSTTVTAPTSGLDNFTGPVSPAATSLLPTALGDNNGPSANGVNPSVPIPRCDRVLVGAVLSLLGFTIVL</sequence>
<feature type="region of interest" description="Disordered" evidence="1">
    <location>
        <begin position="131"/>
        <end position="178"/>
    </location>
</feature>
<keyword evidence="4" id="KW-1185">Reference proteome</keyword>
<protein>
    <recommendedName>
        <fullName evidence="2">DUF5648 domain-containing protein</fullName>
    </recommendedName>
</protein>